<dbReference type="InterPro" id="IPR036005">
    <property type="entry name" value="Creatinase/aminopeptidase-like"/>
</dbReference>
<evidence type="ECO:0000256" key="2">
    <source>
        <dbReference type="ARBA" id="ARBA00001936"/>
    </source>
</evidence>
<dbReference type="SUPFAM" id="SSF53092">
    <property type="entry name" value="Creatinase/prolidase N-terminal domain"/>
    <property type="match status" value="1"/>
</dbReference>
<evidence type="ECO:0000256" key="9">
    <source>
        <dbReference type="ARBA" id="ARBA00023211"/>
    </source>
</evidence>
<dbReference type="InterPro" id="IPR000994">
    <property type="entry name" value="Pept_M24"/>
</dbReference>
<dbReference type="Proteomes" id="UP000251993">
    <property type="component" value="Chromosome"/>
</dbReference>
<evidence type="ECO:0000313" key="13">
    <source>
        <dbReference type="Proteomes" id="UP000251993"/>
    </source>
</evidence>
<evidence type="ECO:0000256" key="8">
    <source>
        <dbReference type="ARBA" id="ARBA00023049"/>
    </source>
</evidence>
<dbReference type="GO" id="GO:0070006">
    <property type="term" value="F:metalloaminopeptidase activity"/>
    <property type="evidence" value="ECO:0007669"/>
    <property type="project" value="InterPro"/>
</dbReference>
<dbReference type="GO" id="GO:0030145">
    <property type="term" value="F:manganese ion binding"/>
    <property type="evidence" value="ECO:0007669"/>
    <property type="project" value="InterPro"/>
</dbReference>
<dbReference type="InterPro" id="IPR029149">
    <property type="entry name" value="Creatin/AminoP/Spt16_N"/>
</dbReference>
<dbReference type="Gene3D" id="3.40.350.10">
    <property type="entry name" value="Creatinase/prolidase N-terminal domain"/>
    <property type="match status" value="1"/>
</dbReference>
<organism evidence="12 13">
    <name type="scientific">Runella rosea</name>
    <dbReference type="NCBI Taxonomy" id="2259595"/>
    <lineage>
        <taxon>Bacteria</taxon>
        <taxon>Pseudomonadati</taxon>
        <taxon>Bacteroidota</taxon>
        <taxon>Cytophagia</taxon>
        <taxon>Cytophagales</taxon>
        <taxon>Spirosomataceae</taxon>
        <taxon>Runella</taxon>
    </lineage>
</organism>
<keyword evidence="12" id="KW-0031">Aminopeptidase</keyword>
<keyword evidence="7" id="KW-0378">Hydrolase</keyword>
<dbReference type="EMBL" id="CP030850">
    <property type="protein sequence ID" value="AXE16322.1"/>
    <property type="molecule type" value="Genomic_DNA"/>
</dbReference>
<reference evidence="12 13" key="1">
    <citation type="submission" date="2018-07" db="EMBL/GenBank/DDBJ databases">
        <title>Genome sequencing of Runella.</title>
        <authorList>
            <person name="Baek M.-G."/>
            <person name="Yi H."/>
        </authorList>
    </citation>
    <scope>NUCLEOTIDE SEQUENCE [LARGE SCALE GENOMIC DNA]</scope>
    <source>
        <strain evidence="12 13">HYN0085</strain>
    </source>
</reference>
<dbReference type="EC" id="3.4.11.9" evidence="4"/>
<dbReference type="Gene3D" id="3.90.230.10">
    <property type="entry name" value="Creatinase/methionine aminopeptidase superfamily"/>
    <property type="match status" value="1"/>
</dbReference>
<keyword evidence="6 10" id="KW-0479">Metal-binding</keyword>
<protein>
    <recommendedName>
        <fullName evidence="4">Xaa-Pro aminopeptidase</fullName>
        <ecNumber evidence="4">3.4.11.9</ecNumber>
    </recommendedName>
</protein>
<keyword evidence="8" id="KW-0482">Metalloprotease</keyword>
<dbReference type="Pfam" id="PF05195">
    <property type="entry name" value="AMP_N"/>
    <property type="match status" value="1"/>
</dbReference>
<dbReference type="RefSeq" id="WP_114065109.1">
    <property type="nucleotide sequence ID" value="NZ_CP030850.1"/>
</dbReference>
<comment type="cofactor">
    <cofactor evidence="2">
        <name>Mn(2+)</name>
        <dbReference type="ChEBI" id="CHEBI:29035"/>
    </cofactor>
</comment>
<dbReference type="OrthoDB" id="9806388at2"/>
<proteinExistence type="inferred from homology"/>
<evidence type="ECO:0000256" key="7">
    <source>
        <dbReference type="ARBA" id="ARBA00022801"/>
    </source>
</evidence>
<evidence type="ECO:0000256" key="1">
    <source>
        <dbReference type="ARBA" id="ARBA00001424"/>
    </source>
</evidence>
<comment type="catalytic activity">
    <reaction evidence="1">
        <text>Release of any N-terminal amino acid, including proline, that is linked to proline, even from a dipeptide or tripeptide.</text>
        <dbReference type="EC" id="3.4.11.9"/>
    </reaction>
</comment>
<gene>
    <name evidence="12" type="ORF">DR864_00560</name>
</gene>
<evidence type="ECO:0000256" key="6">
    <source>
        <dbReference type="ARBA" id="ARBA00022723"/>
    </source>
</evidence>
<dbReference type="GO" id="GO:0005829">
    <property type="term" value="C:cytosol"/>
    <property type="evidence" value="ECO:0007669"/>
    <property type="project" value="TreeGrafter"/>
</dbReference>
<dbReference type="AlphaFoldDB" id="A0A344TCF1"/>
<dbReference type="PANTHER" id="PTHR43226">
    <property type="entry name" value="XAA-PRO AMINOPEPTIDASE 3"/>
    <property type="match status" value="1"/>
</dbReference>
<dbReference type="KEGG" id="run:DR864_00560"/>
<dbReference type="PANTHER" id="PTHR43226:SF4">
    <property type="entry name" value="XAA-PRO AMINOPEPTIDASE 3"/>
    <property type="match status" value="1"/>
</dbReference>
<dbReference type="SUPFAM" id="SSF55920">
    <property type="entry name" value="Creatinase/aminopeptidase"/>
    <property type="match status" value="1"/>
</dbReference>
<dbReference type="SMART" id="SM01011">
    <property type="entry name" value="AMP_N"/>
    <property type="match status" value="1"/>
</dbReference>
<accession>A0A344TCF1</accession>
<keyword evidence="5" id="KW-0645">Protease</keyword>
<evidence type="ECO:0000259" key="11">
    <source>
        <dbReference type="SMART" id="SM01011"/>
    </source>
</evidence>
<dbReference type="CDD" id="cd01087">
    <property type="entry name" value="Prolidase"/>
    <property type="match status" value="1"/>
</dbReference>
<evidence type="ECO:0000256" key="3">
    <source>
        <dbReference type="ARBA" id="ARBA00008766"/>
    </source>
</evidence>
<dbReference type="InterPro" id="IPR007865">
    <property type="entry name" value="Aminopep_P_N"/>
</dbReference>
<evidence type="ECO:0000256" key="10">
    <source>
        <dbReference type="RuleBase" id="RU000590"/>
    </source>
</evidence>
<keyword evidence="13" id="KW-1185">Reference proteome</keyword>
<comment type="similarity">
    <text evidence="3 10">Belongs to the peptidase M24B family.</text>
</comment>
<dbReference type="InterPro" id="IPR001131">
    <property type="entry name" value="Peptidase_M24B_aminopep-P_CS"/>
</dbReference>
<evidence type="ECO:0000313" key="12">
    <source>
        <dbReference type="EMBL" id="AXE16322.1"/>
    </source>
</evidence>
<name>A0A344TCF1_9BACT</name>
<sequence>MFSTNTYASRRAKLKNQVSNGLLLFLGNEESGMNYTDNTYHFRQDSTFLYYFGLDKVGLAAIIDVESGEEWIVGDEITMDDVIWAGPQPTLQEQAGRVGVAKTLPKSALEATLKGALGAGRAVHFLPPYRPEHTLKLHHWTGWSLAEIPQKASLPFIMAVINQRSYKTDHEIVEMDKAVNISGQMHLNAIRATRMGKYEYEVVGTVHGTARSGGGDLAYPIILSVDGQTLHNHYHGNRLESGRLVLGDFGAETATYYAGDITRTWPVDKTFTEKQKEIYQIVLDANLNVINALRPGVKYLDCHLISWRTVTEGLKNLGLLEGDVDEMVALGVPGLFMPHGVGHMIGMDVHDMENLGENYIGYREGLERSNLLGLKSLRLAKELEEGFALTIEPGTYFIPELIQLWESQGKFKDFIKYDKLKAYFGFGGVRIEDNYVITADGAKLIGEPIPKTIAEIEGLRC</sequence>
<keyword evidence="9" id="KW-0464">Manganese</keyword>
<dbReference type="PROSITE" id="PS00491">
    <property type="entry name" value="PROLINE_PEPTIDASE"/>
    <property type="match status" value="1"/>
</dbReference>
<dbReference type="InterPro" id="IPR052433">
    <property type="entry name" value="X-Pro_dipept-like"/>
</dbReference>
<dbReference type="GO" id="GO:0006508">
    <property type="term" value="P:proteolysis"/>
    <property type="evidence" value="ECO:0007669"/>
    <property type="project" value="UniProtKB-KW"/>
</dbReference>
<evidence type="ECO:0000256" key="5">
    <source>
        <dbReference type="ARBA" id="ARBA00022670"/>
    </source>
</evidence>
<feature type="domain" description="Aminopeptidase P N-terminal" evidence="11">
    <location>
        <begin position="2"/>
        <end position="134"/>
    </location>
</feature>
<dbReference type="Pfam" id="PF00557">
    <property type="entry name" value="Peptidase_M24"/>
    <property type="match status" value="1"/>
</dbReference>
<evidence type="ECO:0000256" key="4">
    <source>
        <dbReference type="ARBA" id="ARBA00012574"/>
    </source>
</evidence>